<gene>
    <name evidence="1" type="ORF">V8Q02_13525</name>
</gene>
<comment type="caution">
    <text evidence="1">The sequence shown here is derived from an EMBL/GenBank/DDBJ whole genome shotgun (WGS) entry which is preliminary data.</text>
</comment>
<evidence type="ECO:0000313" key="2">
    <source>
        <dbReference type="Proteomes" id="UP001531129"/>
    </source>
</evidence>
<protein>
    <recommendedName>
        <fullName evidence="3">Trypsin-like peptidase domain-containing protein</fullName>
    </recommendedName>
</protein>
<dbReference type="InterPro" id="IPR009003">
    <property type="entry name" value="Peptidase_S1_PA"/>
</dbReference>
<proteinExistence type="predicted"/>
<name>A0ABU8CKI8_9HYPH</name>
<dbReference type="SUPFAM" id="SSF50494">
    <property type="entry name" value="Trypsin-like serine proteases"/>
    <property type="match status" value="1"/>
</dbReference>
<organism evidence="1 2">
    <name type="scientific">Rhizobium aouanii</name>
    <dbReference type="NCBI Taxonomy" id="3118145"/>
    <lineage>
        <taxon>Bacteria</taxon>
        <taxon>Pseudomonadati</taxon>
        <taxon>Pseudomonadota</taxon>
        <taxon>Alphaproteobacteria</taxon>
        <taxon>Hyphomicrobiales</taxon>
        <taxon>Rhizobiaceae</taxon>
        <taxon>Rhizobium/Agrobacterium group</taxon>
        <taxon>Rhizobium</taxon>
    </lineage>
</organism>
<accession>A0ABU8CKI8</accession>
<evidence type="ECO:0000313" key="1">
    <source>
        <dbReference type="EMBL" id="MEI1249006.1"/>
    </source>
</evidence>
<reference evidence="1 2" key="1">
    <citation type="submission" date="2024-01" db="EMBL/GenBank/DDBJ databases">
        <title>Draft genome sequences of three bacterial strains isolated from Acacia saligna represent a potential new species within the genus Rhizobium.</title>
        <authorList>
            <person name="Tambong J.T."/>
            <person name="Mnasri B."/>
        </authorList>
    </citation>
    <scope>NUCLEOTIDE SEQUENCE [LARGE SCALE GENOMIC DNA]</scope>
    <source>
        <strain evidence="1 2">1AS12I</strain>
    </source>
</reference>
<sequence>MRAQIDFSNTPEFADFMAGLPGLESAQELIHGIYIYPHPFWVRLAGHAAQAGIPDPQLVFGWWWWNSDDWEGLFDMSQKFSLWEHYCMDVGKKKDPFLVRIYIEPTTNRTIGLRRQIQNYAAQQPFFANVEEEEVGWLAASVDGGLEVNAPNTGTLGGFLQDQHGDIYGVTCGHVATAAGAAFALPDVSGVSISNAGSVLHSNFSTFQLSPKGSVCNQYTAPAHPEVDLALLKLDPAHVGTAQIAKHGTVVDMYDRTVLGSGSQISMRGTVSGRNDYIIGGYGVTSRLKDKGTGNSYCFSHLFDFAAPRSLKGGRVSQVIAARPLSGDSGAFVCDSLSSGDLALFGMLIATRGATGVACFADSITNWASHNHQLTLTHL</sequence>
<dbReference type="EMBL" id="JBAMYC010000006">
    <property type="protein sequence ID" value="MEI1249006.1"/>
    <property type="molecule type" value="Genomic_DNA"/>
</dbReference>
<dbReference type="RefSeq" id="WP_264396505.1">
    <property type="nucleotide sequence ID" value="NZ_JBAMYB010000006.1"/>
</dbReference>
<dbReference type="Proteomes" id="UP001531129">
    <property type="component" value="Unassembled WGS sequence"/>
</dbReference>
<keyword evidence="2" id="KW-1185">Reference proteome</keyword>
<evidence type="ECO:0008006" key="3">
    <source>
        <dbReference type="Google" id="ProtNLM"/>
    </source>
</evidence>